<feature type="transmembrane region" description="Helical" evidence="7">
    <location>
        <begin position="293"/>
        <end position="326"/>
    </location>
</feature>
<evidence type="ECO:0000256" key="6">
    <source>
        <dbReference type="ARBA" id="ARBA00038076"/>
    </source>
</evidence>
<feature type="domain" description="MacB-like periplasmic core" evidence="9">
    <location>
        <begin position="17"/>
        <end position="221"/>
    </location>
</feature>
<sequence length="786" mass="81602">MIFSLAIKGLRARPLGTVCAVLVIALAAAMLFSVFSFGDAVYDYIYAVETADAGDSDILIAGKAGNRLADLTPLEALCDEIEKIVPTLTVYALEKDSEQYVKLRGFRRGEYELLSPIEEKEGDPNELGDPGGDNSVVISEAASEALGKGVGDRLVLGGRTFFVAAVARASGYFLGDSPFTVIANIDGGVDSLLGGVAVYNEIYIKAAEGVDAEALRAEISALPAYEGLAVTRSSDTGYVETRASGVSAPVTVAGAAVALMCVIAVALIFLLGADARRAYAAKLSLAGATRRQVIAVFALENAIIALMGALLGSAVSGGIFLLLLRLTLPGAVSFTLNGWLLFAGAATGGLVAFAASMFPVIRSFRATARENLVGDGKTGGRAGLVIACAVTALAAVLMAVENTVLGAGGVLGLIDLLLTVALAAMWTPIIVTALSRLMRRSPVPSLFTAGYAAREKRTVRSSVVLGAGMPVAMLLFVAWSLTTSVFTGYTAEFSDKVLVTNVPPSVDTSEFVTRAEGVEEAYLMVWRQAELTLEERDAMTVNILGSTDALGLVDFGYVTPEAEVRSALDAGGIVLDNMMSRLYGVAVGDTVTLTVDGAPAEFTVGGIVEHELFTGHYAILSRAALKQAFGLEADTVVLNVSGDAERAAANVRSVFAEYNYYAVSALEMYMWDLRALTGIFDLIGALAFILAALALVIATAGVVIGRGHGARSRAALMAAGMSKRTLLAAETAELGVQGLAAFAVSLPLSALGALCLTNALGLFGLYFGYMFEAWIAVAAGAAIALL</sequence>
<comment type="similarity">
    <text evidence="6">Belongs to the ABC-4 integral membrane protein family.</text>
</comment>
<feature type="non-terminal residue" evidence="10">
    <location>
        <position position="786"/>
    </location>
</feature>
<dbReference type="GO" id="GO:0005886">
    <property type="term" value="C:plasma membrane"/>
    <property type="evidence" value="ECO:0007669"/>
    <property type="project" value="UniProtKB-SubCell"/>
</dbReference>
<keyword evidence="2" id="KW-1003">Cell membrane</keyword>
<organism evidence="10 11">
    <name type="scientific">Candidatus Limadaptatus stercoripullorum</name>
    <dbReference type="NCBI Taxonomy" id="2840846"/>
    <lineage>
        <taxon>Bacteria</taxon>
        <taxon>Bacillati</taxon>
        <taxon>Bacillota</taxon>
        <taxon>Clostridia</taxon>
        <taxon>Eubacteriales</taxon>
        <taxon>Candidatus Limadaptatus</taxon>
    </lineage>
</organism>
<feature type="transmembrane region" description="Helical" evidence="7">
    <location>
        <begin position="382"/>
        <end position="400"/>
    </location>
</feature>
<dbReference type="GO" id="GO:0022857">
    <property type="term" value="F:transmembrane transporter activity"/>
    <property type="evidence" value="ECO:0007669"/>
    <property type="project" value="TreeGrafter"/>
</dbReference>
<name>A0A9D1SVW2_9FIRM</name>
<dbReference type="AlphaFoldDB" id="A0A9D1SVW2"/>
<feature type="transmembrane region" description="Helical" evidence="7">
    <location>
        <begin position="406"/>
        <end position="431"/>
    </location>
</feature>
<evidence type="ECO:0000259" key="8">
    <source>
        <dbReference type="Pfam" id="PF02687"/>
    </source>
</evidence>
<protein>
    <submittedName>
        <fullName evidence="10">ABC transporter permease</fullName>
    </submittedName>
</protein>
<feature type="transmembrane region" description="Helical" evidence="7">
    <location>
        <begin position="682"/>
        <end position="705"/>
    </location>
</feature>
<evidence type="ECO:0000256" key="3">
    <source>
        <dbReference type="ARBA" id="ARBA00022692"/>
    </source>
</evidence>
<keyword evidence="3 7" id="KW-0812">Transmembrane</keyword>
<dbReference type="Pfam" id="PF02687">
    <property type="entry name" value="FtsX"/>
    <property type="match status" value="1"/>
</dbReference>
<evidence type="ECO:0000313" key="10">
    <source>
        <dbReference type="EMBL" id="HIU98493.1"/>
    </source>
</evidence>
<reference evidence="10" key="2">
    <citation type="journal article" date="2021" name="PeerJ">
        <title>Extensive microbial diversity within the chicken gut microbiome revealed by metagenomics and culture.</title>
        <authorList>
            <person name="Gilroy R."/>
            <person name="Ravi A."/>
            <person name="Getino M."/>
            <person name="Pursley I."/>
            <person name="Horton D.L."/>
            <person name="Alikhan N.F."/>
            <person name="Baker D."/>
            <person name="Gharbi K."/>
            <person name="Hall N."/>
            <person name="Watson M."/>
            <person name="Adriaenssens E.M."/>
            <person name="Foster-Nyarko E."/>
            <person name="Jarju S."/>
            <person name="Secka A."/>
            <person name="Antonio M."/>
            <person name="Oren A."/>
            <person name="Chaudhuri R.R."/>
            <person name="La Ragione R."/>
            <person name="Hildebrand F."/>
            <person name="Pallen M.J."/>
        </authorList>
    </citation>
    <scope>NUCLEOTIDE SEQUENCE</scope>
    <source>
        <strain evidence="10">10406</strain>
    </source>
</reference>
<evidence type="ECO:0000256" key="1">
    <source>
        <dbReference type="ARBA" id="ARBA00004651"/>
    </source>
</evidence>
<feature type="transmembrane region" description="Helical" evidence="7">
    <location>
        <begin position="463"/>
        <end position="481"/>
    </location>
</feature>
<dbReference type="PANTHER" id="PTHR30572">
    <property type="entry name" value="MEMBRANE COMPONENT OF TRANSPORTER-RELATED"/>
    <property type="match status" value="1"/>
</dbReference>
<dbReference type="EMBL" id="DVOE01000018">
    <property type="protein sequence ID" value="HIU98493.1"/>
    <property type="molecule type" value="Genomic_DNA"/>
</dbReference>
<dbReference type="Proteomes" id="UP000886857">
    <property type="component" value="Unassembled WGS sequence"/>
</dbReference>
<proteinExistence type="inferred from homology"/>
<dbReference type="InterPro" id="IPR050250">
    <property type="entry name" value="Macrolide_Exporter_MacB"/>
</dbReference>
<gene>
    <name evidence="10" type="ORF">IAC73_01445</name>
</gene>
<feature type="domain" description="ABC3 transporter permease C-terminal" evidence="8">
    <location>
        <begin position="253"/>
        <end position="366"/>
    </location>
</feature>
<reference evidence="10" key="1">
    <citation type="submission" date="2020-10" db="EMBL/GenBank/DDBJ databases">
        <authorList>
            <person name="Gilroy R."/>
        </authorList>
    </citation>
    <scope>NUCLEOTIDE SEQUENCE</scope>
    <source>
        <strain evidence="10">10406</strain>
    </source>
</reference>
<dbReference type="InterPro" id="IPR003838">
    <property type="entry name" value="ABC3_permease_C"/>
</dbReference>
<comment type="subcellular location">
    <subcellularLocation>
        <location evidence="1">Cell membrane</location>
        <topology evidence="1">Multi-pass membrane protein</topology>
    </subcellularLocation>
</comment>
<comment type="caution">
    <text evidence="10">The sequence shown here is derived from an EMBL/GenBank/DDBJ whole genome shotgun (WGS) entry which is preliminary data.</text>
</comment>
<evidence type="ECO:0000256" key="4">
    <source>
        <dbReference type="ARBA" id="ARBA00022989"/>
    </source>
</evidence>
<feature type="transmembrane region" description="Helical" evidence="7">
    <location>
        <begin position="766"/>
        <end position="785"/>
    </location>
</feature>
<accession>A0A9D1SVW2</accession>
<feature type="transmembrane region" description="Helical" evidence="7">
    <location>
        <begin position="726"/>
        <end position="746"/>
    </location>
</feature>
<keyword evidence="4 7" id="KW-1133">Transmembrane helix</keyword>
<evidence type="ECO:0000256" key="2">
    <source>
        <dbReference type="ARBA" id="ARBA00022475"/>
    </source>
</evidence>
<evidence type="ECO:0000313" key="11">
    <source>
        <dbReference type="Proteomes" id="UP000886857"/>
    </source>
</evidence>
<feature type="transmembrane region" description="Helical" evidence="7">
    <location>
        <begin position="338"/>
        <end position="361"/>
    </location>
</feature>
<dbReference type="InterPro" id="IPR025857">
    <property type="entry name" value="MacB_PCD"/>
</dbReference>
<evidence type="ECO:0000256" key="7">
    <source>
        <dbReference type="SAM" id="Phobius"/>
    </source>
</evidence>
<evidence type="ECO:0000256" key="5">
    <source>
        <dbReference type="ARBA" id="ARBA00023136"/>
    </source>
</evidence>
<dbReference type="Pfam" id="PF12704">
    <property type="entry name" value="MacB_PCD"/>
    <property type="match status" value="1"/>
</dbReference>
<keyword evidence="5 7" id="KW-0472">Membrane</keyword>
<evidence type="ECO:0000259" key="9">
    <source>
        <dbReference type="Pfam" id="PF12704"/>
    </source>
</evidence>
<feature type="transmembrane region" description="Helical" evidence="7">
    <location>
        <begin position="252"/>
        <end position="272"/>
    </location>
</feature>
<dbReference type="PANTHER" id="PTHR30572:SF4">
    <property type="entry name" value="ABC TRANSPORTER PERMEASE YTRF"/>
    <property type="match status" value="1"/>
</dbReference>